<keyword evidence="3" id="KW-1185">Reference proteome</keyword>
<dbReference type="Pfam" id="PF10027">
    <property type="entry name" value="DUF2269"/>
    <property type="match status" value="1"/>
</dbReference>
<evidence type="ECO:0000313" key="2">
    <source>
        <dbReference type="EMBL" id="TCS38679.1"/>
    </source>
</evidence>
<evidence type="ECO:0000313" key="3">
    <source>
        <dbReference type="Proteomes" id="UP000295382"/>
    </source>
</evidence>
<keyword evidence="1" id="KW-1133">Transmembrane helix</keyword>
<evidence type="ECO:0000256" key="1">
    <source>
        <dbReference type="SAM" id="Phobius"/>
    </source>
</evidence>
<feature type="transmembrane region" description="Helical" evidence="1">
    <location>
        <begin position="45"/>
        <end position="64"/>
    </location>
</feature>
<name>A0A4R3I411_PAULE</name>
<proteinExistence type="predicted"/>
<feature type="transmembrane region" description="Helical" evidence="1">
    <location>
        <begin position="12"/>
        <end position="33"/>
    </location>
</feature>
<reference evidence="2 3" key="1">
    <citation type="submission" date="2019-03" db="EMBL/GenBank/DDBJ databases">
        <title>Genomic Encyclopedia of Type Strains, Phase IV (KMG-IV): sequencing the most valuable type-strain genomes for metagenomic binning, comparative biology and taxonomic classification.</title>
        <authorList>
            <person name="Goeker M."/>
        </authorList>
    </citation>
    <scope>NUCLEOTIDE SEQUENCE [LARGE SCALE GENOMIC DNA]</scope>
    <source>
        <strain evidence="2 3">DSM 7445</strain>
    </source>
</reference>
<feature type="transmembrane region" description="Helical" evidence="1">
    <location>
        <begin position="84"/>
        <end position="105"/>
    </location>
</feature>
<dbReference type="Proteomes" id="UP000295382">
    <property type="component" value="Unassembled WGS sequence"/>
</dbReference>
<organism evidence="2 3">
    <name type="scientific">Paucimonas lemoignei</name>
    <name type="common">Pseudomonas lemoignei</name>
    <dbReference type="NCBI Taxonomy" id="29443"/>
    <lineage>
        <taxon>Bacteria</taxon>
        <taxon>Pseudomonadati</taxon>
        <taxon>Pseudomonadota</taxon>
        <taxon>Betaproteobacteria</taxon>
        <taxon>Burkholderiales</taxon>
        <taxon>Burkholderiaceae</taxon>
        <taxon>Paucimonas</taxon>
    </lineage>
</organism>
<keyword evidence="1" id="KW-0812">Transmembrane</keyword>
<dbReference type="EMBL" id="SLZQ01000002">
    <property type="protein sequence ID" value="TCS38679.1"/>
    <property type="molecule type" value="Genomic_DNA"/>
</dbReference>
<keyword evidence="1" id="KW-0472">Membrane</keyword>
<accession>A0A4R3I411</accession>
<dbReference type="InterPro" id="IPR018729">
    <property type="entry name" value="DUF2269_transmembrane"/>
</dbReference>
<gene>
    <name evidence="2" type="ORF">EDC30_102420</name>
</gene>
<dbReference type="AlphaFoldDB" id="A0A4R3I411"/>
<feature type="transmembrane region" description="Helical" evidence="1">
    <location>
        <begin position="133"/>
        <end position="152"/>
    </location>
</feature>
<sequence>MIVSTYLLLKTLHILSSVVLVGVGFGSAFYLFCVNRSKSVEAQAIVARFVVLADWIFTTPAVILQPVTGIALLHMAGWSISTPWVAWSFILYFITGACWLPVVWLQIRMRRMAEHAAKTGGPLPILYWRYARWWEGLGYPAFACMMVVYFLMVNKPSL</sequence>
<comment type="caution">
    <text evidence="2">The sequence shown here is derived from an EMBL/GenBank/DDBJ whole genome shotgun (WGS) entry which is preliminary data.</text>
</comment>
<protein>
    <submittedName>
        <fullName evidence="2">Putative membrane protein</fullName>
    </submittedName>
</protein>